<reference evidence="1" key="1">
    <citation type="submission" date="2022-07" db="EMBL/GenBank/DDBJ databases">
        <title>Tahibacter sp., a new gammaproteobacterium isolated from the silt sample collected at pig farm.</title>
        <authorList>
            <person name="Chen H."/>
        </authorList>
    </citation>
    <scope>NUCLEOTIDE SEQUENCE</scope>
    <source>
        <strain evidence="1">P2K</strain>
    </source>
</reference>
<proteinExistence type="predicted"/>
<name>A0ABT1QNL7_9GAMM</name>
<keyword evidence="2" id="KW-1185">Reference proteome</keyword>
<accession>A0ABT1QNL7</accession>
<dbReference type="EMBL" id="JANFQO010000002">
    <property type="protein sequence ID" value="MCQ4163563.1"/>
    <property type="molecule type" value="Genomic_DNA"/>
</dbReference>
<evidence type="ECO:0000313" key="1">
    <source>
        <dbReference type="EMBL" id="MCQ4163563.1"/>
    </source>
</evidence>
<gene>
    <name evidence="1" type="ORF">NM961_02450</name>
</gene>
<sequence>MTPNSVPHRAGGARGNAAGLLRRGIALALLVGTAVSAAPQKPAQDAPRAPEAADAAGSASLAGVIHDQDAPPADPAAEATYRLPGLLRADSSLEELRQRFGKANVSAETLDGAEGETSRGIVLFGTDPARRAEIFVQDETTLRGIATVRVRGSQSRWRLDNGVHLGMSLAELVAANGKPVSFSGLDWDYGGGIRDWHQGRLAPREGDTVFRAVTLTHGDAVDDGAIPLGDGEFRSDDKRYPRQGRLLSVGELLVSFPQPDAQ</sequence>
<comment type="caution">
    <text evidence="1">The sequence shown here is derived from an EMBL/GenBank/DDBJ whole genome shotgun (WGS) entry which is preliminary data.</text>
</comment>
<protein>
    <submittedName>
        <fullName evidence="1">Uncharacterized protein</fullName>
    </submittedName>
</protein>
<evidence type="ECO:0000313" key="2">
    <source>
        <dbReference type="Proteomes" id="UP001165498"/>
    </source>
</evidence>
<organism evidence="1 2">
    <name type="scientific">Tahibacter harae</name>
    <dbReference type="NCBI Taxonomy" id="2963937"/>
    <lineage>
        <taxon>Bacteria</taxon>
        <taxon>Pseudomonadati</taxon>
        <taxon>Pseudomonadota</taxon>
        <taxon>Gammaproteobacteria</taxon>
        <taxon>Lysobacterales</taxon>
        <taxon>Rhodanobacteraceae</taxon>
        <taxon>Tahibacter</taxon>
    </lineage>
</organism>
<dbReference type="RefSeq" id="WP_255910895.1">
    <property type="nucleotide sequence ID" value="NZ_JANFQO010000002.1"/>
</dbReference>
<dbReference type="Proteomes" id="UP001165498">
    <property type="component" value="Unassembled WGS sequence"/>
</dbReference>